<proteinExistence type="predicted"/>
<dbReference type="EMBL" id="JBJHZY010000002">
    <property type="protein sequence ID" value="MFL0268546.1"/>
    <property type="molecule type" value="Genomic_DNA"/>
</dbReference>
<comment type="caution">
    <text evidence="2">The sequence shown here is derived from an EMBL/GenBank/DDBJ whole genome shotgun (WGS) entry which is preliminary data.</text>
</comment>
<evidence type="ECO:0000313" key="2">
    <source>
        <dbReference type="EMBL" id="MFL0268546.1"/>
    </source>
</evidence>
<accession>A0ABW8TTI5</accession>
<feature type="transmembrane region" description="Helical" evidence="1">
    <location>
        <begin position="67"/>
        <end position="86"/>
    </location>
</feature>
<keyword evidence="1" id="KW-0812">Transmembrane</keyword>
<dbReference type="Proteomes" id="UP001623661">
    <property type="component" value="Unassembled WGS sequence"/>
</dbReference>
<evidence type="ECO:0000313" key="3">
    <source>
        <dbReference type="Proteomes" id="UP001623661"/>
    </source>
</evidence>
<dbReference type="RefSeq" id="WP_406765174.1">
    <property type="nucleotide sequence ID" value="NZ_JBJHZY010000002.1"/>
</dbReference>
<keyword evidence="3" id="KW-1185">Reference proteome</keyword>
<evidence type="ECO:0000256" key="1">
    <source>
        <dbReference type="SAM" id="Phobius"/>
    </source>
</evidence>
<protein>
    <submittedName>
        <fullName evidence="2">Uncharacterized protein</fullName>
    </submittedName>
</protein>
<feature type="transmembrane region" description="Helical" evidence="1">
    <location>
        <begin position="37"/>
        <end position="55"/>
    </location>
</feature>
<keyword evidence="1" id="KW-1133">Transmembrane helix</keyword>
<name>A0ABW8TTI5_9CLOT</name>
<reference evidence="2 3" key="1">
    <citation type="submission" date="2024-11" db="EMBL/GenBank/DDBJ databases">
        <authorList>
            <person name="Heng Y.C."/>
            <person name="Lim A.C.H."/>
            <person name="Lee J.K.Y."/>
            <person name="Kittelmann S."/>
        </authorList>
    </citation>
    <scope>NUCLEOTIDE SEQUENCE [LARGE SCALE GENOMIC DNA]</scope>
    <source>
        <strain evidence="2 3">WILCCON 0202</strain>
    </source>
</reference>
<organism evidence="2 3">
    <name type="scientific">Candidatus Clostridium radicumherbarum</name>
    <dbReference type="NCBI Taxonomy" id="3381662"/>
    <lineage>
        <taxon>Bacteria</taxon>
        <taxon>Bacillati</taxon>
        <taxon>Bacillota</taxon>
        <taxon>Clostridia</taxon>
        <taxon>Eubacteriales</taxon>
        <taxon>Clostridiaceae</taxon>
        <taxon>Clostridium</taxon>
    </lineage>
</organism>
<gene>
    <name evidence="2" type="ORF">ACJDUH_10645</name>
</gene>
<feature type="transmembrane region" description="Helical" evidence="1">
    <location>
        <begin position="7"/>
        <end position="31"/>
    </location>
</feature>
<sequence length="89" mass="10580">MKKAINLLGWIGVTITMLALIFTMVSTYHFAYIKYFYGYYALQWCLFFTMIMWGIKIISLKTSFKDVIYTIICFSMAFVAVFFRFMKVN</sequence>
<keyword evidence="1" id="KW-0472">Membrane</keyword>